<evidence type="ECO:0000256" key="1">
    <source>
        <dbReference type="SAM" id="Phobius"/>
    </source>
</evidence>
<dbReference type="STRING" id="314285.KT71_02822"/>
<keyword evidence="1" id="KW-1133">Transmembrane helix</keyword>
<evidence type="ECO:0000313" key="2">
    <source>
        <dbReference type="EMBL" id="EAQ98145.1"/>
    </source>
</evidence>
<keyword evidence="1" id="KW-0812">Transmembrane</keyword>
<dbReference type="HOGENOM" id="CLU_1632555_0_0_6"/>
<feature type="transmembrane region" description="Helical" evidence="1">
    <location>
        <begin position="102"/>
        <end position="122"/>
    </location>
</feature>
<dbReference type="EMBL" id="AAOA02000002">
    <property type="protein sequence ID" value="EAQ98145.1"/>
    <property type="molecule type" value="Genomic_DNA"/>
</dbReference>
<evidence type="ECO:0000313" key="3">
    <source>
        <dbReference type="Proteomes" id="UP000019205"/>
    </source>
</evidence>
<proteinExistence type="predicted"/>
<protein>
    <submittedName>
        <fullName evidence="2">Putative small integral membrane protein</fullName>
    </submittedName>
</protein>
<comment type="caution">
    <text evidence="2">The sequence shown here is derived from an EMBL/GenBank/DDBJ whole genome shotgun (WGS) entry which is preliminary data.</text>
</comment>
<accession>A4A776</accession>
<keyword evidence="1" id="KW-0472">Membrane</keyword>
<dbReference type="RefSeq" id="WP_008292967.1">
    <property type="nucleotide sequence ID" value="NZ_CM002299.1"/>
</dbReference>
<feature type="transmembrane region" description="Helical" evidence="1">
    <location>
        <begin position="142"/>
        <end position="159"/>
    </location>
</feature>
<dbReference type="Proteomes" id="UP000019205">
    <property type="component" value="Chromosome"/>
</dbReference>
<feature type="transmembrane region" description="Helical" evidence="1">
    <location>
        <begin position="7"/>
        <end position="25"/>
    </location>
</feature>
<dbReference type="Pfam" id="PF09933">
    <property type="entry name" value="DUF2165"/>
    <property type="match status" value="1"/>
</dbReference>
<feature type="transmembrane region" description="Helical" evidence="1">
    <location>
        <begin position="58"/>
        <end position="81"/>
    </location>
</feature>
<organism evidence="2 3">
    <name type="scientific">Congregibacter litoralis KT71</name>
    <dbReference type="NCBI Taxonomy" id="314285"/>
    <lineage>
        <taxon>Bacteria</taxon>
        <taxon>Pseudomonadati</taxon>
        <taxon>Pseudomonadota</taxon>
        <taxon>Gammaproteobacteria</taxon>
        <taxon>Cellvibrionales</taxon>
        <taxon>Halieaceae</taxon>
        <taxon>Congregibacter</taxon>
    </lineage>
</organism>
<dbReference type="AlphaFoldDB" id="A4A776"/>
<reference evidence="2 3" key="2">
    <citation type="journal article" date="2009" name="PLoS ONE">
        <title>The photosynthetic apparatus and its regulation in the aerobic gammaproteobacterium Congregibacter litoralis gen. nov., sp. nov.</title>
        <authorList>
            <person name="Spring S."/>
            <person name="Lunsdorf H."/>
            <person name="Fuchs B.M."/>
            <person name="Tindall B.J."/>
        </authorList>
    </citation>
    <scope>NUCLEOTIDE SEQUENCE [LARGE SCALE GENOMIC DNA]</scope>
    <source>
        <strain evidence="2">KT71</strain>
    </source>
</reference>
<reference evidence="2 3" key="1">
    <citation type="journal article" date="2007" name="Proc. Natl. Acad. Sci. U.S.A.">
        <title>Characterization of a marine gammaproteobacterium capable of aerobic anoxygenic photosynthesis.</title>
        <authorList>
            <person name="Fuchs B.M."/>
            <person name="Spring S."/>
            <person name="Teeling H."/>
            <person name="Quast C."/>
            <person name="Wulf J."/>
            <person name="Schattenhofer M."/>
            <person name="Yan S."/>
            <person name="Ferriera S."/>
            <person name="Johnson J."/>
            <person name="Glockner F.O."/>
            <person name="Amann R."/>
        </authorList>
    </citation>
    <scope>NUCLEOTIDE SEQUENCE [LARGE SCALE GENOMIC DNA]</scope>
    <source>
        <strain evidence="2">KT71</strain>
    </source>
</reference>
<gene>
    <name evidence="2" type="ORF">KT71_02822</name>
</gene>
<dbReference type="eggNOG" id="COG5472">
    <property type="taxonomic scope" value="Bacteria"/>
</dbReference>
<sequence>MYRLVKVGLMATAAWWAISAALYNLSHWTESLSYVEAVTTMSLFEGGTDRWQATSNPIVIWAGLLFIFGGKVAAAIMCSMGTWRMWKAHDADPETFVEARQIGMAGCGIAVIMLFGGFIGIAENFFELWRSPDIGGSVLSGAYRYGGVMALIGILVGATDDY</sequence>
<dbReference type="InterPro" id="IPR018681">
    <property type="entry name" value="DUF2165_transmembrane"/>
</dbReference>
<name>A4A776_9GAMM</name>
<keyword evidence="3" id="KW-1185">Reference proteome</keyword>